<reference evidence="3 4" key="1">
    <citation type="journal article" date="2016" name="Sci. Rep.">
        <title>Draft genome sequencing and secretome analysis of fungal phytopathogen Ascochyta rabiei provides insight into the necrotrophic effector repertoire.</title>
        <authorList>
            <person name="Verma S."/>
            <person name="Gazara R.K."/>
            <person name="Nizam S."/>
            <person name="Parween S."/>
            <person name="Chattopadhyay D."/>
            <person name="Verma P.K."/>
        </authorList>
    </citation>
    <scope>NUCLEOTIDE SEQUENCE [LARGE SCALE GENOMIC DNA]</scope>
    <source>
        <strain evidence="3 4">ArDII</strain>
    </source>
</reference>
<dbReference type="AlphaFoldDB" id="A0A163J5U5"/>
<name>A0A163J5U5_DIDRA</name>
<dbReference type="Proteomes" id="UP000076837">
    <property type="component" value="Unassembled WGS sequence"/>
</dbReference>
<evidence type="ECO:0000259" key="2">
    <source>
        <dbReference type="SMART" id="SM01083"/>
    </source>
</evidence>
<dbReference type="PANTHER" id="PTHR17630">
    <property type="entry name" value="DIENELACTONE HYDROLASE"/>
    <property type="match status" value="1"/>
</dbReference>
<dbReference type="Gene3D" id="3.40.50.1820">
    <property type="entry name" value="alpha/beta hydrolase"/>
    <property type="match status" value="1"/>
</dbReference>
<dbReference type="InterPro" id="IPR029058">
    <property type="entry name" value="AB_hydrolase_fold"/>
</dbReference>
<dbReference type="SMART" id="SM01083">
    <property type="entry name" value="Cir_N"/>
    <property type="match status" value="1"/>
</dbReference>
<dbReference type="Pfam" id="PF01738">
    <property type="entry name" value="DLH"/>
    <property type="match status" value="1"/>
</dbReference>
<dbReference type="EMBL" id="JYNV01000113">
    <property type="protein sequence ID" value="KZM26165.1"/>
    <property type="molecule type" value="Genomic_DNA"/>
</dbReference>
<feature type="compositionally biased region" description="Basic and acidic residues" evidence="1">
    <location>
        <begin position="217"/>
        <end position="226"/>
    </location>
</feature>
<proteinExistence type="predicted"/>
<dbReference type="SUPFAM" id="SSF53474">
    <property type="entry name" value="alpha/beta-Hydrolases"/>
    <property type="match status" value="1"/>
</dbReference>
<feature type="domain" description="CBF1-interacting co-repressor CIR N-terminal" evidence="2">
    <location>
        <begin position="10"/>
        <end position="46"/>
    </location>
</feature>
<dbReference type="InterPro" id="IPR002925">
    <property type="entry name" value="Dienelactn_hydro"/>
</dbReference>
<gene>
    <name evidence="3" type="ORF">ST47_g2712</name>
</gene>
<dbReference type="STRING" id="5454.A0A163J5U5"/>
<comment type="caution">
    <text evidence="3">The sequence shown here is derived from an EMBL/GenBank/DDBJ whole genome shotgun (WGS) entry which is preliminary data.</text>
</comment>
<protein>
    <submittedName>
        <fullName evidence="3">Hydrolase</fullName>
    </submittedName>
</protein>
<dbReference type="PANTHER" id="PTHR17630:SF44">
    <property type="entry name" value="PROTEIN AIM2"/>
    <property type="match status" value="1"/>
</dbReference>
<evidence type="ECO:0000256" key="1">
    <source>
        <dbReference type="SAM" id="MobiDB-lite"/>
    </source>
</evidence>
<organism evidence="3 4">
    <name type="scientific">Didymella rabiei</name>
    <name type="common">Chickpea ascochyta blight fungus</name>
    <name type="synonym">Mycosphaerella rabiei</name>
    <dbReference type="NCBI Taxonomy" id="5454"/>
    <lineage>
        <taxon>Eukaryota</taxon>
        <taxon>Fungi</taxon>
        <taxon>Dikarya</taxon>
        <taxon>Ascomycota</taxon>
        <taxon>Pezizomycotina</taxon>
        <taxon>Dothideomycetes</taxon>
        <taxon>Pleosporomycetidae</taxon>
        <taxon>Pleosporales</taxon>
        <taxon>Pleosporineae</taxon>
        <taxon>Didymellaceae</taxon>
        <taxon>Ascochyta</taxon>
    </lineage>
</organism>
<dbReference type="InterPro" id="IPR019339">
    <property type="entry name" value="CIR_N_dom"/>
</dbReference>
<feature type="compositionally biased region" description="Basic and acidic residues" evidence="1">
    <location>
        <begin position="64"/>
        <end position="79"/>
    </location>
</feature>
<dbReference type="GO" id="GO:0016787">
    <property type="term" value="F:hydrolase activity"/>
    <property type="evidence" value="ECO:0007669"/>
    <property type="project" value="UniProtKB-KW"/>
</dbReference>
<sequence>MPLHLLGKKSWNVYNPANIARVRADEEAAAARDAAADQRMQDLDAERRAALLRGRTPPPLPEEPATHSDRTRAREGGHDTKRRKLAGEDDTDMDIRLAASVANPTHGDHTDAKLLKLRTPTSDAPLTDHAGNIDLFPVDVKEALKREKNADAEKEKRRRELAFEDQYTMRFSNAGGNNGLQEPWYTARQKIAHPTYATTAAPESSGFDTKNVWGNQDPRRKEREQARISSNDPFAFMQKAQTQLKKSKQDRKKWSDERNRELGELRDAQEKEERVQADIKIVIAIVDTHIVGPLHRDITGVEALVAGHDKTSTLTHDQQVIHELYTSGSFPNHQCCVIGVKHEGTPKGDIKNIGDIRAYITYPENRSTQNAILIMTDVLGFEFPNVQLIADQFAANGYFTIIPDVFNGNTVPLNPGPDFDFPTWKATKMPREAAVDPIYATVIKHLRGELGVKRLGGVGYCFGGKYVCRWLKEGGLDAGYTAHPSFVEVHELKGIKGPLSVAAAETDFIFPAEKRRVTEDVLKEMSVPYQMTLYSDVEHGFGVKGDLSHQRARFAKELAFLQAVLWFDEYVKKETHDTPIPNPSC</sequence>
<evidence type="ECO:0000313" key="4">
    <source>
        <dbReference type="Proteomes" id="UP000076837"/>
    </source>
</evidence>
<feature type="compositionally biased region" description="Polar residues" evidence="1">
    <location>
        <begin position="198"/>
        <end position="214"/>
    </location>
</feature>
<keyword evidence="4" id="KW-1185">Reference proteome</keyword>
<accession>A0A163J5U5</accession>
<feature type="region of interest" description="Disordered" evidence="1">
    <location>
        <begin position="198"/>
        <end position="258"/>
    </location>
</feature>
<feature type="region of interest" description="Disordered" evidence="1">
    <location>
        <begin position="52"/>
        <end position="90"/>
    </location>
</feature>
<evidence type="ECO:0000313" key="3">
    <source>
        <dbReference type="EMBL" id="KZM26165.1"/>
    </source>
</evidence>
<keyword evidence="3" id="KW-0378">Hydrolase</keyword>